<dbReference type="AlphaFoldDB" id="A0A510KQB9"/>
<dbReference type="Pfam" id="PF19875">
    <property type="entry name" value="DUF6348"/>
    <property type="match status" value="1"/>
</dbReference>
<gene>
    <name evidence="1" type="ORF">JMUB3935_1841</name>
</gene>
<name>A0A510KQB9_9FUSO</name>
<dbReference type="EMBL" id="AP019840">
    <property type="protein sequence ID" value="BBM52861.1"/>
    <property type="molecule type" value="Genomic_DNA"/>
</dbReference>
<sequence length="313" mass="36998">MFNKLKDLFKRKNEKSITDTSTDNNIVKYKVNLKEGSELVKWKILENNPGNIRELEGLGDSAFLIAYVLFGILQNKGFDVEILNDETENNKWIYVKDNGYYLLPLLINFYYDENNELKMSATIQIHHKEIFPNGIFEYVYPQQKAENAIDGLFELFETWVDLDWLTLCDCLKFEKSEYMSMRIDLDKEKIKSKHVFYGPVLSYPNFDVEEAKSKGIDIDPYIDEFCPCCLFTNSMEAFDEQIKDTNQNYAIRLFAMKNPDGEIDADCRINGEEYPQAEKYLKNYTKTWKKCDIMKFRKQYVIIRNVENRKIIN</sequence>
<organism evidence="1 2">
    <name type="scientific">Leptotrichia trevisanii</name>
    <dbReference type="NCBI Taxonomy" id="109328"/>
    <lineage>
        <taxon>Bacteria</taxon>
        <taxon>Fusobacteriati</taxon>
        <taxon>Fusobacteriota</taxon>
        <taxon>Fusobacteriia</taxon>
        <taxon>Fusobacteriales</taxon>
        <taxon>Leptotrichiaceae</taxon>
        <taxon>Leptotrichia</taxon>
    </lineage>
</organism>
<evidence type="ECO:0000313" key="2">
    <source>
        <dbReference type="Proteomes" id="UP000321378"/>
    </source>
</evidence>
<evidence type="ECO:0000313" key="1">
    <source>
        <dbReference type="EMBL" id="BBM52861.1"/>
    </source>
</evidence>
<dbReference type="RefSeq" id="WP_146997122.1">
    <property type="nucleotide sequence ID" value="NZ_AP019840.1"/>
</dbReference>
<dbReference type="InterPro" id="IPR045929">
    <property type="entry name" value="DUF6348"/>
</dbReference>
<accession>A0A510KQB9</accession>
<dbReference type="Proteomes" id="UP000321378">
    <property type="component" value="Chromosome"/>
</dbReference>
<dbReference type="STRING" id="1122173.GCA_000482505_02126"/>
<protein>
    <submittedName>
        <fullName evidence="1">Uncharacterized protein</fullName>
    </submittedName>
</protein>
<reference evidence="1 2" key="1">
    <citation type="submission" date="2019-07" db="EMBL/GenBank/DDBJ databases">
        <title>Complete Genome Sequence of Leptotrichia trevisanii Strain JMUB3935.</title>
        <authorList>
            <person name="Watanabe S."/>
            <person name="Cui L."/>
        </authorList>
    </citation>
    <scope>NUCLEOTIDE SEQUENCE [LARGE SCALE GENOMIC DNA]</scope>
    <source>
        <strain evidence="1 2">JMUB3935</strain>
    </source>
</reference>
<proteinExistence type="predicted"/>